<organism evidence="2">
    <name type="scientific">marine sediment metagenome</name>
    <dbReference type="NCBI Taxonomy" id="412755"/>
    <lineage>
        <taxon>unclassified sequences</taxon>
        <taxon>metagenomes</taxon>
        <taxon>ecological metagenomes</taxon>
    </lineage>
</organism>
<name>X0RU79_9ZZZZ</name>
<dbReference type="InterPro" id="IPR047589">
    <property type="entry name" value="DUF11_rpt"/>
</dbReference>
<accession>X0RU79</accession>
<evidence type="ECO:0008006" key="3">
    <source>
        <dbReference type="Google" id="ProtNLM"/>
    </source>
</evidence>
<dbReference type="NCBIfam" id="TIGR01451">
    <property type="entry name" value="B_ant_repeat"/>
    <property type="match status" value="1"/>
</dbReference>
<comment type="caution">
    <text evidence="2">The sequence shown here is derived from an EMBL/GenBank/DDBJ whole genome shotgun (WGS) entry which is preliminary data.</text>
</comment>
<sequence>MQTGWIRAVLATAILMLPQLPMVRTLPAQEAPEPRALVIAAENLMAGDERHRSLHRRGLSAQILLIGDVVRYKLTFTNVTDVDVSGVAFVDPVPDGLLYVGGSASADREDARIEYSIDGGSNYAARPLIVEIVDGERVERPAPPETYTHIRWTVPGSVAPGAQVTAQFDARFHTLSAESISEETSLEALESTQQDQRPAGTDVSGQDRTE</sequence>
<evidence type="ECO:0000313" key="2">
    <source>
        <dbReference type="EMBL" id="GAF67307.1"/>
    </source>
</evidence>
<protein>
    <recommendedName>
        <fullName evidence="3">DUF11 domain-containing protein</fullName>
    </recommendedName>
</protein>
<dbReference type="EMBL" id="BARS01007530">
    <property type="protein sequence ID" value="GAF67307.1"/>
    <property type="molecule type" value="Genomic_DNA"/>
</dbReference>
<dbReference type="AlphaFoldDB" id="X0RU79"/>
<gene>
    <name evidence="2" type="ORF">S01H1_14468</name>
</gene>
<proteinExistence type="predicted"/>
<reference evidence="2" key="1">
    <citation type="journal article" date="2014" name="Front. Microbiol.">
        <title>High frequency of phylogenetically diverse reductive dehalogenase-homologous genes in deep subseafloor sedimentary metagenomes.</title>
        <authorList>
            <person name="Kawai M."/>
            <person name="Futagami T."/>
            <person name="Toyoda A."/>
            <person name="Takaki Y."/>
            <person name="Nishi S."/>
            <person name="Hori S."/>
            <person name="Arai W."/>
            <person name="Tsubouchi T."/>
            <person name="Morono Y."/>
            <person name="Uchiyama I."/>
            <person name="Ito T."/>
            <person name="Fujiyama A."/>
            <person name="Inagaki F."/>
            <person name="Takami H."/>
        </authorList>
    </citation>
    <scope>NUCLEOTIDE SEQUENCE</scope>
    <source>
        <strain evidence="2">Expedition CK06-06</strain>
    </source>
</reference>
<evidence type="ECO:0000256" key="1">
    <source>
        <dbReference type="SAM" id="MobiDB-lite"/>
    </source>
</evidence>
<feature type="region of interest" description="Disordered" evidence="1">
    <location>
        <begin position="181"/>
        <end position="210"/>
    </location>
</feature>